<evidence type="ECO:0000256" key="6">
    <source>
        <dbReference type="SAM" id="Phobius"/>
    </source>
</evidence>
<evidence type="ECO:0000313" key="9">
    <source>
        <dbReference type="Proteomes" id="UP000199337"/>
    </source>
</evidence>
<reference evidence="9" key="1">
    <citation type="submission" date="2016-10" db="EMBL/GenBank/DDBJ databases">
        <authorList>
            <person name="Varghese N."/>
            <person name="Submissions S."/>
        </authorList>
    </citation>
    <scope>NUCLEOTIDE SEQUENCE [LARGE SCALE GENOMIC DNA]</scope>
    <source>
        <strain evidence="9">DSM 17038</strain>
    </source>
</reference>
<dbReference type="PANTHER" id="PTHR30294:SF29">
    <property type="entry name" value="MULTIDRUG ABC TRANSPORTER PERMEASE YBHS-RELATED"/>
    <property type="match status" value="1"/>
</dbReference>
<feature type="transmembrane region" description="Helical" evidence="6">
    <location>
        <begin position="21"/>
        <end position="41"/>
    </location>
</feature>
<proteinExistence type="predicted"/>
<keyword evidence="5 6" id="KW-0472">Membrane</keyword>
<feature type="transmembrane region" description="Helical" evidence="6">
    <location>
        <begin position="266"/>
        <end position="288"/>
    </location>
</feature>
<dbReference type="STRING" id="341036.SAMN05660649_00907"/>
<keyword evidence="2" id="KW-1003">Cell membrane</keyword>
<evidence type="ECO:0000259" key="7">
    <source>
        <dbReference type="Pfam" id="PF12698"/>
    </source>
</evidence>
<dbReference type="GO" id="GO:0140359">
    <property type="term" value="F:ABC-type transporter activity"/>
    <property type="evidence" value="ECO:0007669"/>
    <property type="project" value="InterPro"/>
</dbReference>
<dbReference type="AlphaFoldDB" id="A0A1I2PJJ3"/>
<dbReference type="GO" id="GO:0005886">
    <property type="term" value="C:plasma membrane"/>
    <property type="evidence" value="ECO:0007669"/>
    <property type="project" value="UniProtKB-SubCell"/>
</dbReference>
<dbReference type="Gene3D" id="3.40.1710.10">
    <property type="entry name" value="abc type-2 transporter like domain"/>
    <property type="match status" value="1"/>
</dbReference>
<evidence type="ECO:0000256" key="1">
    <source>
        <dbReference type="ARBA" id="ARBA00004651"/>
    </source>
</evidence>
<keyword evidence="9" id="KW-1185">Reference proteome</keyword>
<evidence type="ECO:0000256" key="3">
    <source>
        <dbReference type="ARBA" id="ARBA00022692"/>
    </source>
</evidence>
<name>A0A1I2PJJ3_9FIRM</name>
<accession>A0A1I2PJJ3</accession>
<dbReference type="PANTHER" id="PTHR30294">
    <property type="entry name" value="MEMBRANE COMPONENT OF ABC TRANSPORTER YHHJ-RELATED"/>
    <property type="match status" value="1"/>
</dbReference>
<feature type="transmembrane region" description="Helical" evidence="6">
    <location>
        <begin position="232"/>
        <end position="260"/>
    </location>
</feature>
<organism evidence="8 9">
    <name type="scientific">Desulfotruncus arcticus DSM 17038</name>
    <dbReference type="NCBI Taxonomy" id="1121424"/>
    <lineage>
        <taxon>Bacteria</taxon>
        <taxon>Bacillati</taxon>
        <taxon>Bacillota</taxon>
        <taxon>Clostridia</taxon>
        <taxon>Eubacteriales</taxon>
        <taxon>Desulfallaceae</taxon>
        <taxon>Desulfotruncus</taxon>
    </lineage>
</organism>
<feature type="transmembrane region" description="Helical" evidence="6">
    <location>
        <begin position="354"/>
        <end position="377"/>
    </location>
</feature>
<dbReference type="InterPro" id="IPR013525">
    <property type="entry name" value="ABC2_TM"/>
</dbReference>
<dbReference type="OrthoDB" id="9788252at2"/>
<feature type="domain" description="ABC-2 type transporter transmembrane" evidence="7">
    <location>
        <begin position="26"/>
        <end position="373"/>
    </location>
</feature>
<dbReference type="RefSeq" id="WP_092469101.1">
    <property type="nucleotide sequence ID" value="NZ_FOOX01000002.1"/>
</dbReference>
<evidence type="ECO:0000256" key="5">
    <source>
        <dbReference type="ARBA" id="ARBA00023136"/>
    </source>
</evidence>
<gene>
    <name evidence="8" type="ORF">SAMN05660649_00907</name>
</gene>
<protein>
    <submittedName>
        <fullName evidence="8">ABC-2 type transport system permease protein</fullName>
    </submittedName>
</protein>
<dbReference type="EMBL" id="FOOX01000002">
    <property type="protein sequence ID" value="SFG15603.1"/>
    <property type="molecule type" value="Genomic_DNA"/>
</dbReference>
<dbReference type="InterPro" id="IPR051449">
    <property type="entry name" value="ABC-2_transporter_component"/>
</dbReference>
<dbReference type="Pfam" id="PF12698">
    <property type="entry name" value="ABC2_membrane_3"/>
    <property type="match status" value="1"/>
</dbReference>
<evidence type="ECO:0000256" key="2">
    <source>
        <dbReference type="ARBA" id="ARBA00022475"/>
    </source>
</evidence>
<keyword evidence="3 6" id="KW-0812">Transmembrane</keyword>
<sequence length="379" mass="42638">MFKQCLSVMYREITYMWRDRDLRYLLLIGPLLGLFLFYATYSAQVIKDIPTAIVCLDRSDTARQLVKDMKNAEYLKVVAYPSNYQELEELIKEGRVVVGIVIPENLGRQVALHRRTNIFVTVDGSNMIYATNAASAVMAVTRTVSSRAGINALISRGINFNQAREAYQGVNIREEPWFNPTLNYAYFLVLALALNIWQQCCMLAASINVIGETGRRSWYQIKASGISVLKLFFSKSIVQVAMFMLLVLPVYVIAFVILHIPIHCNFGLLLLFTLVFALALHSIGTLASSLAHSVVDSTRLGMLIALPSFILSGYTWPMESMPHYLQQAVKILPQTWFFQGINYLTFKNPGPAFIGHYFLMLSLVTVACYGAAALITLRK</sequence>
<evidence type="ECO:0000256" key="4">
    <source>
        <dbReference type="ARBA" id="ARBA00022989"/>
    </source>
</evidence>
<keyword evidence="4 6" id="KW-1133">Transmembrane helix</keyword>
<comment type="subcellular location">
    <subcellularLocation>
        <location evidence="1">Cell membrane</location>
        <topology evidence="1">Multi-pass membrane protein</topology>
    </subcellularLocation>
</comment>
<evidence type="ECO:0000313" key="8">
    <source>
        <dbReference type="EMBL" id="SFG15603.1"/>
    </source>
</evidence>
<dbReference type="Proteomes" id="UP000199337">
    <property type="component" value="Unassembled WGS sequence"/>
</dbReference>